<dbReference type="GO" id="GO:0005524">
    <property type="term" value="F:ATP binding"/>
    <property type="evidence" value="ECO:0007669"/>
    <property type="project" value="UniProtKB-KW"/>
</dbReference>
<dbReference type="Proteomes" id="UP000694920">
    <property type="component" value="Unplaced"/>
</dbReference>
<dbReference type="Gene3D" id="1.10.510.10">
    <property type="entry name" value="Transferase(Phosphotransferase) domain 1"/>
    <property type="match status" value="1"/>
</dbReference>
<dbReference type="RefSeq" id="XP_015608065.1">
    <property type="nucleotide sequence ID" value="XM_015752579.2"/>
</dbReference>
<evidence type="ECO:0000256" key="5">
    <source>
        <dbReference type="ARBA" id="ARBA00022777"/>
    </source>
</evidence>
<dbReference type="GO" id="GO:0004674">
    <property type="term" value="F:protein serine/threonine kinase activity"/>
    <property type="evidence" value="ECO:0007669"/>
    <property type="project" value="UniProtKB-KW"/>
</dbReference>
<accession>A0AAJ7FTX1</accession>
<evidence type="ECO:0000313" key="10">
    <source>
        <dbReference type="RefSeq" id="XP_015608065.1"/>
    </source>
</evidence>
<feature type="domain" description="Protein kinase" evidence="7">
    <location>
        <begin position="20"/>
        <end position="255"/>
    </location>
</feature>
<dbReference type="Gene3D" id="6.10.140.620">
    <property type="match status" value="1"/>
</dbReference>
<evidence type="ECO:0000256" key="2">
    <source>
        <dbReference type="ARBA" id="ARBA00022527"/>
    </source>
</evidence>
<dbReference type="KEGG" id="ccin:107273926"/>
<dbReference type="PROSITE" id="PS50011">
    <property type="entry name" value="PROTEIN_KINASE_DOM"/>
    <property type="match status" value="1"/>
</dbReference>
<evidence type="ECO:0000259" key="7">
    <source>
        <dbReference type="PROSITE" id="PS50011"/>
    </source>
</evidence>
<proteinExistence type="inferred from homology"/>
<evidence type="ECO:0000256" key="3">
    <source>
        <dbReference type="ARBA" id="ARBA00022679"/>
    </source>
</evidence>
<dbReference type="Pfam" id="PF00069">
    <property type="entry name" value="Pkinase"/>
    <property type="match status" value="1"/>
</dbReference>
<name>A0AAJ7FTX1_CEPCN</name>
<evidence type="ECO:0000313" key="9">
    <source>
        <dbReference type="RefSeq" id="XP_015608064.1"/>
    </source>
</evidence>
<dbReference type="GeneID" id="107273926"/>
<gene>
    <name evidence="9 10" type="primary">LOC107273926</name>
</gene>
<evidence type="ECO:0000256" key="6">
    <source>
        <dbReference type="ARBA" id="ARBA00022840"/>
    </source>
</evidence>
<keyword evidence="5 9" id="KW-0418">Kinase</keyword>
<dbReference type="SUPFAM" id="SSF56112">
    <property type="entry name" value="Protein kinase-like (PK-like)"/>
    <property type="match status" value="1"/>
</dbReference>
<comment type="similarity">
    <text evidence="1">Belongs to the protein kinase superfamily. CAMK Ser/Thr protein kinase family.</text>
</comment>
<dbReference type="InterPro" id="IPR050205">
    <property type="entry name" value="CDPK_Ser/Thr_kinases"/>
</dbReference>
<organism evidence="8 9">
    <name type="scientific">Cephus cinctus</name>
    <name type="common">Wheat stem sawfly</name>
    <dbReference type="NCBI Taxonomy" id="211228"/>
    <lineage>
        <taxon>Eukaryota</taxon>
        <taxon>Metazoa</taxon>
        <taxon>Ecdysozoa</taxon>
        <taxon>Arthropoda</taxon>
        <taxon>Hexapoda</taxon>
        <taxon>Insecta</taxon>
        <taxon>Pterygota</taxon>
        <taxon>Neoptera</taxon>
        <taxon>Endopterygota</taxon>
        <taxon>Hymenoptera</taxon>
        <taxon>Cephoidea</taxon>
        <taxon>Cephidae</taxon>
        <taxon>Cephus</taxon>
    </lineage>
</organism>
<keyword evidence="3" id="KW-0808">Transferase</keyword>
<reference evidence="9 10" key="1">
    <citation type="submission" date="2025-04" db="UniProtKB">
        <authorList>
            <consortium name="RefSeq"/>
        </authorList>
    </citation>
    <scope>IDENTIFICATION</scope>
</reference>
<protein>
    <submittedName>
        <fullName evidence="9 10">Calcium/calmodulin-dependent protein kinase type IV</fullName>
    </submittedName>
</protein>
<keyword evidence="8" id="KW-1185">Reference proteome</keyword>
<sequence>MEDEGDWLIDTSNGVFQSHYILGEIIGRGSISTIHSCLYKGRKKYACKIIPKSRMIKEETRARIKTLLKIHHENIVTVREIYEDTRRLYMVGDLASGGELLERLASRKEYSERDAAKAARDALAALEYIHGMGVCHGSVRPEKFLYATEHENSRLLLTSIGISKFLPNSYNILYCAPEVINTGIICPAADIWSLGVVIYIMLCGFEPTREARETLFPSPYWDDKTDEAKDLITELMQECPEKRPTARDLLNNVWISGETNAEHSMTDAVKHLRQFNARRKFKAATHAVRATHRAIALSHFHQEITQTAK</sequence>
<dbReference type="PANTHER" id="PTHR24349">
    <property type="entry name" value="SERINE/THREONINE-PROTEIN KINASE"/>
    <property type="match status" value="1"/>
</dbReference>
<evidence type="ECO:0000256" key="4">
    <source>
        <dbReference type="ARBA" id="ARBA00022741"/>
    </source>
</evidence>
<keyword evidence="2" id="KW-0723">Serine/threonine-protein kinase</keyword>
<evidence type="ECO:0000313" key="8">
    <source>
        <dbReference type="Proteomes" id="UP000694920"/>
    </source>
</evidence>
<dbReference type="AlphaFoldDB" id="A0AAJ7FTX1"/>
<dbReference type="Gene3D" id="3.30.200.20">
    <property type="entry name" value="Phosphorylase Kinase, domain 1"/>
    <property type="match status" value="1"/>
</dbReference>
<keyword evidence="4" id="KW-0547">Nucleotide-binding</keyword>
<dbReference type="InterPro" id="IPR000719">
    <property type="entry name" value="Prot_kinase_dom"/>
</dbReference>
<dbReference type="RefSeq" id="XP_015608064.1">
    <property type="nucleotide sequence ID" value="XM_015752578.2"/>
</dbReference>
<dbReference type="InterPro" id="IPR011009">
    <property type="entry name" value="Kinase-like_dom_sf"/>
</dbReference>
<evidence type="ECO:0000256" key="1">
    <source>
        <dbReference type="ARBA" id="ARBA00006692"/>
    </source>
</evidence>
<keyword evidence="6" id="KW-0067">ATP-binding</keyword>